<accession>A0A3B0M2I9</accession>
<organism evidence="1">
    <name type="scientific">Arsenophonus endosymbiont of Trialeurodes vaporariorum</name>
    <dbReference type="NCBI Taxonomy" id="235567"/>
    <lineage>
        <taxon>Bacteria</taxon>
        <taxon>Pseudomonadati</taxon>
        <taxon>Pseudomonadota</taxon>
        <taxon>Gammaproteobacteria</taxon>
        <taxon>Enterobacterales</taxon>
        <taxon>Morganellaceae</taxon>
        <taxon>Arsenophonus</taxon>
    </lineage>
</organism>
<dbReference type="AlphaFoldDB" id="A0A3B0M2I9"/>
<protein>
    <submittedName>
        <fullName evidence="1">Uncharacterized protein</fullName>
    </submittedName>
</protein>
<name>A0A3B0M2I9_9GAMM</name>
<sequence>MQTELFSNDTATQDNSQIVSAMTKALTEALKSSANKATLEMTLFNGDTGHKQLLTTQPTGRITTAMQYP</sequence>
<evidence type="ECO:0000313" key="1">
    <source>
        <dbReference type="EMBL" id="SSW96433.1"/>
    </source>
</evidence>
<reference evidence="1" key="1">
    <citation type="submission" date="2018-04" db="EMBL/GenBank/DDBJ databases">
        <authorList>
            <person name="Go L.Y."/>
            <person name="Mitchell J.A."/>
        </authorList>
    </citation>
    <scope>NUCLEOTIDE SEQUENCE</scope>
    <source>
        <strain evidence="1">ARTV</strain>
    </source>
</reference>
<dbReference type="EMBL" id="UFQR01000015">
    <property type="protein sequence ID" value="SSW96433.1"/>
    <property type="molecule type" value="Genomic_DNA"/>
</dbReference>
<proteinExistence type="predicted"/>
<gene>
    <name evidence="1" type="ORF">ARTV_2841</name>
</gene>